<dbReference type="GO" id="GO:0000981">
    <property type="term" value="F:DNA-binding transcription factor activity, RNA polymerase II-specific"/>
    <property type="evidence" value="ECO:0007669"/>
    <property type="project" value="InterPro"/>
</dbReference>
<keyword evidence="6" id="KW-0804">Transcription</keyword>
<evidence type="ECO:0000256" key="8">
    <source>
        <dbReference type="SAM" id="MobiDB-lite"/>
    </source>
</evidence>
<keyword evidence="9" id="KW-0812">Transmembrane</keyword>
<evidence type="ECO:0000313" key="12">
    <source>
        <dbReference type="Proteomes" id="UP000829685"/>
    </source>
</evidence>
<keyword evidence="4" id="KW-0805">Transcription regulation</keyword>
<dbReference type="InterPro" id="IPR036864">
    <property type="entry name" value="Zn2-C6_fun-type_DNA-bd_sf"/>
</dbReference>
<keyword evidence="5" id="KW-0238">DNA-binding</keyword>
<reference evidence="11" key="1">
    <citation type="submission" date="2021-03" db="EMBL/GenBank/DDBJ databases">
        <title>Revisited historic fungal species revealed as producer of novel bioactive compounds through whole genome sequencing and comparative genomics.</title>
        <authorList>
            <person name="Vignolle G.A."/>
            <person name="Hochenegger N."/>
            <person name="Mach R.L."/>
            <person name="Mach-Aigner A.R."/>
            <person name="Javad Rahimi M."/>
            <person name="Salim K.A."/>
            <person name="Chan C.M."/>
            <person name="Lim L.B.L."/>
            <person name="Cai F."/>
            <person name="Druzhinina I.S."/>
            <person name="U'Ren J.M."/>
            <person name="Derntl C."/>
        </authorList>
    </citation>
    <scope>NUCLEOTIDE SEQUENCE</scope>
    <source>
        <strain evidence="11">TUCIM 5799</strain>
    </source>
</reference>
<name>A0A9Q0AU18_9PEZI</name>
<feature type="transmembrane region" description="Helical" evidence="9">
    <location>
        <begin position="519"/>
        <end position="540"/>
    </location>
</feature>
<keyword evidence="2" id="KW-0479">Metal-binding</keyword>
<accession>A0A9Q0AU18</accession>
<evidence type="ECO:0000256" key="4">
    <source>
        <dbReference type="ARBA" id="ARBA00023015"/>
    </source>
</evidence>
<keyword evidence="3" id="KW-0862">Zinc</keyword>
<keyword evidence="7" id="KW-0539">Nucleus</keyword>
<evidence type="ECO:0000256" key="7">
    <source>
        <dbReference type="ARBA" id="ARBA00023242"/>
    </source>
</evidence>
<proteinExistence type="predicted"/>
<evidence type="ECO:0000256" key="1">
    <source>
        <dbReference type="ARBA" id="ARBA00004123"/>
    </source>
</evidence>
<comment type="caution">
    <text evidence="11">The sequence shown here is derived from an EMBL/GenBank/DDBJ whole genome shotgun (WGS) entry which is preliminary data.</text>
</comment>
<dbReference type="SMART" id="SM00906">
    <property type="entry name" value="Fungal_trans"/>
    <property type="match status" value="1"/>
</dbReference>
<dbReference type="InterPro" id="IPR001138">
    <property type="entry name" value="Zn2Cys6_DnaBD"/>
</dbReference>
<dbReference type="PROSITE" id="PS00463">
    <property type="entry name" value="ZN2_CY6_FUNGAL_1"/>
    <property type="match status" value="1"/>
</dbReference>
<dbReference type="AlphaFoldDB" id="A0A9Q0AU18"/>
<dbReference type="GO" id="GO:0006351">
    <property type="term" value="P:DNA-templated transcription"/>
    <property type="evidence" value="ECO:0007669"/>
    <property type="project" value="InterPro"/>
</dbReference>
<evidence type="ECO:0000256" key="5">
    <source>
        <dbReference type="ARBA" id="ARBA00023125"/>
    </source>
</evidence>
<dbReference type="CDD" id="cd00067">
    <property type="entry name" value="GAL4"/>
    <property type="match status" value="1"/>
</dbReference>
<organism evidence="11 12">
    <name type="scientific">Neoarthrinium moseri</name>
    <dbReference type="NCBI Taxonomy" id="1658444"/>
    <lineage>
        <taxon>Eukaryota</taxon>
        <taxon>Fungi</taxon>
        <taxon>Dikarya</taxon>
        <taxon>Ascomycota</taxon>
        <taxon>Pezizomycotina</taxon>
        <taxon>Sordariomycetes</taxon>
        <taxon>Xylariomycetidae</taxon>
        <taxon>Amphisphaeriales</taxon>
        <taxon>Apiosporaceae</taxon>
        <taxon>Neoarthrinium</taxon>
    </lineage>
</organism>
<sequence length="693" mass="78060">MDASTEHEASWLFDSSLSERYAKRTRVSVACSRCKSRKSKCDGAHPHCSACLTANVECQYPHSSRPPSKTQYIRALEDRVVELEKKLARLTKNEGDVPPRESDSTGDDGSPSQSQVNVPGNAEGGVSSLVSLIRDLSCESGGVYVGASSNISMGRMMASVVRNGGKPETIREVECGEDLSPRSVFCVNLPDAAAIDLEDVPSEVATRLYHGYLQHISTRWPILHTPFIADIHQHRDCLDRLEDKILLHLVYANGGRYLETTGEVGNFFPERHYNAAIEHLEAIVGWRNLRTVQILLLLGIYSLRAPKVPGAWNYVGLAMRTCVELGMHRRKSFSYPTLEDELSNRVFWSGYMLDRQISLALGRPFALPDHDIDAMMPMNVDEEATSLDVNNNTLPKSSSLACFRQTIKIRQIESRIKDTIYRLDRSTDDISDATISRFQMDLENWKDEIPPPNHVPADLGPRPYDGYDYYMHFYYNCLRQLYFPIVLSQRSRYVKECAKACIGVCETFKKLHRNSVVGYSLWALQTVFLAGLTLIYTIWINPGELYSQRAIGALNDCNVILYIIVERWPMAKKYRDAFEEIKDSVAVLVADGKQEQRPILPRNSNAIAREVLAEESGFHDYGQMILDMTQQTPPESQGTTVENGGIPVHSSFTPDIGQMPSNHAVFHFDDEILFDIPTGMDDFGNSMYMPQNT</sequence>
<dbReference type="InterPro" id="IPR007219">
    <property type="entry name" value="XnlR_reg_dom"/>
</dbReference>
<dbReference type="PANTHER" id="PTHR47782">
    <property type="entry name" value="ZN(II)2CYS6 TRANSCRIPTION FACTOR (EUROFUNG)-RELATED"/>
    <property type="match status" value="1"/>
</dbReference>
<evidence type="ECO:0000313" key="11">
    <source>
        <dbReference type="EMBL" id="KAI1879223.1"/>
    </source>
</evidence>
<protein>
    <recommendedName>
        <fullName evidence="10">Zn(2)-C6 fungal-type domain-containing protein</fullName>
    </recommendedName>
</protein>
<dbReference type="GO" id="GO:0005634">
    <property type="term" value="C:nucleus"/>
    <property type="evidence" value="ECO:0007669"/>
    <property type="project" value="UniProtKB-SubCell"/>
</dbReference>
<dbReference type="Proteomes" id="UP000829685">
    <property type="component" value="Unassembled WGS sequence"/>
</dbReference>
<dbReference type="GO" id="GO:0043565">
    <property type="term" value="F:sequence-specific DNA binding"/>
    <property type="evidence" value="ECO:0007669"/>
    <property type="project" value="TreeGrafter"/>
</dbReference>
<dbReference type="SMART" id="SM00066">
    <property type="entry name" value="GAL4"/>
    <property type="match status" value="1"/>
</dbReference>
<evidence type="ECO:0000256" key="2">
    <source>
        <dbReference type="ARBA" id="ARBA00022723"/>
    </source>
</evidence>
<dbReference type="Pfam" id="PF00172">
    <property type="entry name" value="Zn_clus"/>
    <property type="match status" value="1"/>
</dbReference>
<dbReference type="PANTHER" id="PTHR47782:SF12">
    <property type="entry name" value="ZN(II)2CYS6 TRANSCRIPTION FACTOR (EUROFUNG)"/>
    <property type="match status" value="1"/>
</dbReference>
<dbReference type="GO" id="GO:0008270">
    <property type="term" value="F:zinc ion binding"/>
    <property type="evidence" value="ECO:0007669"/>
    <property type="project" value="InterPro"/>
</dbReference>
<keyword evidence="9" id="KW-1133">Transmembrane helix</keyword>
<comment type="subcellular location">
    <subcellularLocation>
        <location evidence="1">Nucleus</location>
    </subcellularLocation>
</comment>
<evidence type="ECO:0000256" key="3">
    <source>
        <dbReference type="ARBA" id="ARBA00022833"/>
    </source>
</evidence>
<feature type="domain" description="Zn(2)-C6 fungal-type" evidence="10">
    <location>
        <begin position="30"/>
        <end position="60"/>
    </location>
</feature>
<dbReference type="Pfam" id="PF04082">
    <property type="entry name" value="Fungal_trans"/>
    <property type="match status" value="1"/>
</dbReference>
<dbReference type="Gene3D" id="4.10.240.10">
    <property type="entry name" value="Zn(2)-C6 fungal-type DNA-binding domain"/>
    <property type="match status" value="1"/>
</dbReference>
<dbReference type="PROSITE" id="PS50048">
    <property type="entry name" value="ZN2_CY6_FUNGAL_2"/>
    <property type="match status" value="1"/>
</dbReference>
<feature type="region of interest" description="Disordered" evidence="8">
    <location>
        <begin position="89"/>
        <end position="121"/>
    </location>
</feature>
<dbReference type="SUPFAM" id="SSF57701">
    <property type="entry name" value="Zn2/Cys6 DNA-binding domain"/>
    <property type="match status" value="1"/>
</dbReference>
<keyword evidence="12" id="KW-1185">Reference proteome</keyword>
<evidence type="ECO:0000256" key="9">
    <source>
        <dbReference type="SAM" id="Phobius"/>
    </source>
</evidence>
<feature type="compositionally biased region" description="Basic and acidic residues" evidence="8">
    <location>
        <begin position="89"/>
        <end position="103"/>
    </location>
</feature>
<evidence type="ECO:0000259" key="10">
    <source>
        <dbReference type="PROSITE" id="PS50048"/>
    </source>
</evidence>
<evidence type="ECO:0000256" key="6">
    <source>
        <dbReference type="ARBA" id="ARBA00023163"/>
    </source>
</evidence>
<dbReference type="EMBL" id="JAFIMR010000004">
    <property type="protein sequence ID" value="KAI1879223.1"/>
    <property type="molecule type" value="Genomic_DNA"/>
</dbReference>
<dbReference type="GO" id="GO:0045944">
    <property type="term" value="P:positive regulation of transcription by RNA polymerase II"/>
    <property type="evidence" value="ECO:0007669"/>
    <property type="project" value="TreeGrafter"/>
</dbReference>
<keyword evidence="9" id="KW-0472">Membrane</keyword>
<dbReference type="CDD" id="cd12148">
    <property type="entry name" value="fungal_TF_MHR"/>
    <property type="match status" value="1"/>
</dbReference>
<dbReference type="InterPro" id="IPR052202">
    <property type="entry name" value="Yeast_MetPath_Reg"/>
</dbReference>
<gene>
    <name evidence="11" type="ORF">JX265_002177</name>
</gene>